<dbReference type="PANTHER" id="PTHR32215:SF0">
    <property type="entry name" value="CILIA- AND FLAGELLA-ASSOCIATED PROTEIN 57"/>
    <property type="match status" value="1"/>
</dbReference>
<evidence type="ECO:0000256" key="2">
    <source>
        <dbReference type="SAM" id="Coils"/>
    </source>
</evidence>
<organism evidence="4 5">
    <name type="scientific">Allomyces macrogynus (strain ATCC 38327)</name>
    <name type="common">Allomyces javanicus var. macrogynus</name>
    <dbReference type="NCBI Taxonomy" id="578462"/>
    <lineage>
        <taxon>Eukaryota</taxon>
        <taxon>Fungi</taxon>
        <taxon>Fungi incertae sedis</taxon>
        <taxon>Blastocladiomycota</taxon>
        <taxon>Blastocladiomycetes</taxon>
        <taxon>Blastocladiales</taxon>
        <taxon>Blastocladiaceae</taxon>
        <taxon>Allomyces</taxon>
    </lineage>
</organism>
<feature type="region of interest" description="Disordered" evidence="3">
    <location>
        <begin position="106"/>
        <end position="131"/>
    </location>
</feature>
<dbReference type="InterPro" id="IPR001680">
    <property type="entry name" value="WD40_rpt"/>
</dbReference>
<keyword evidence="5" id="KW-1185">Reference proteome</keyword>
<evidence type="ECO:0000256" key="1">
    <source>
        <dbReference type="PROSITE-ProRule" id="PRU00221"/>
    </source>
</evidence>
<accession>A0A0L0SXJ8</accession>
<dbReference type="Gene3D" id="2.130.10.10">
    <property type="entry name" value="YVTN repeat-like/Quinoprotein amine dehydrogenase"/>
    <property type="match status" value="2"/>
</dbReference>
<feature type="compositionally biased region" description="Low complexity" evidence="3">
    <location>
        <begin position="906"/>
        <end position="915"/>
    </location>
</feature>
<sequence length="1427" mass="155952">MSIASVVPTTAFGARNSARDPFQFLDDQSLVYVAGGNVVVYSPQSRTQKFVPASQRDAVITALCVTRERHYLAVAERTLSTAPTTTPTSPDASLADAQANALNRFGTRPAGRSAKQSDAAAPTSSSYSSVHTHGRPVVHIYGLPTFRKRKTISVDEVYPLQDRHPKDVWAVSFSADSKNMAIITADLFLSFWIWEKSRCLGTAIIDVTGAGAGAGTSVNLDASFQSSSRQRRTSPHTGLAGFGWSNAASTATSMNAANAGPAPPPDYLATLAVTVNPHDDECMVVHARGLFRMFRSSDGVLKPVAVTLPVPESEITSFSWLSAVRFILGARGALHIMENGILKSTLPLDALPMGLPPGGPDPALDSSTGKTSFHSPSIHVTEASGPVDALVVSGRLVVAAAHGSIYVHERTQRDHADFLKLVTRTPIPMGHGGTHLSAASAASVAHDHPVTRRVKSLVVNSSEESLLVVMDDGACLMFNISVVELAKGDALSSSLCLPSIHLAPITGMDICVRKSLIATTSTDRSIRLWNFVSFGSDLCKYFPEEPSCVSFHPSGYYLLAGFPDKLRLMTILPDDLRVIREFPVRGCRECAFARGGHLFAAVQASIISIYDAWTFDLVASLKGHNGRVRSLYWTRGTVGQGLMVGAGAALAAPTGAGATAAGATGKAALMDLDDARLVSCGADGAVYTWVMRDVLTRQNQVAAANDGGGGSPSGKSPPAGRGGTGTGDSTTTTATGPRAAAPMKRQNEYILKGVSFASAVDVACTTYAVGSDRVVRAIVDSLVVREVKNASADVTQITASQSGRMMFVGTGAGTVKAVRCPFPPDATSLDAEEIAQEHMAHAAPIAKLRVSFDDRYLVSAADDGCIMVCRIADRESATARANALSVMGGVSTRATSPTGHAAHDGSSPTSPSSVPLVSTAADLGYADEVIVTKSDLEEKTAAIHELRTRLEELKMEHDYQLRLKDMHLQDRIKELTSELTKVIETLKISSVVLRSEKDKEEAKHKDDYQMLVTRNARELRDVENRNNQQLMNEYEKFQTLQDAMRQRQLEWEHQYEAFEGDRMAQMQAMTEHFETLLKTKAQEVLKMQEDMDAQLREFGEHQRQQADDIETEVAQLEAKYEAQLKTEREVSFRFKGENGIMKKKFLTLNKEIEDNKVEMAKLRDNENRLRKIMTAYEREVAGLKHEMLERDKLIQEQERRVYDLKKANQELEKYKFVLDHKIKDLKRQIEPREAKIADMRAQILETNAALGERRKHELAMRQAERDLQEALAQANATAAAQHRRAQALVHLVKQIQTDLTLAVDYIQDPPLLKRAVQTMHTRHCAGMEPAPTKPPSPRDDELKRQEAALRKTIRDLKAAVQRQANEFRLEHFVHVKENKALIAEIRQLQQIKASLPLIHVKNGSLTRSENALGSQTSYMSDSQTFVV</sequence>
<evidence type="ECO:0000256" key="3">
    <source>
        <dbReference type="SAM" id="MobiDB-lite"/>
    </source>
</evidence>
<dbReference type="STRING" id="578462.A0A0L0SXJ8"/>
<protein>
    <recommendedName>
        <fullName evidence="6">Cilia- and flagella-associated protein 57</fullName>
    </recommendedName>
</protein>
<evidence type="ECO:0000313" key="4">
    <source>
        <dbReference type="EMBL" id="KNE67216.1"/>
    </source>
</evidence>
<dbReference type="InterPro" id="IPR036322">
    <property type="entry name" value="WD40_repeat_dom_sf"/>
</dbReference>
<evidence type="ECO:0008006" key="6">
    <source>
        <dbReference type="Google" id="ProtNLM"/>
    </source>
</evidence>
<dbReference type="PANTHER" id="PTHR32215">
    <property type="entry name" value="CILIA- AND FLAGELLA-ASSOCIATED PROTEIN 57"/>
    <property type="match status" value="1"/>
</dbReference>
<feature type="region of interest" description="Disordered" evidence="3">
    <location>
        <begin position="702"/>
        <end position="741"/>
    </location>
</feature>
<feature type="region of interest" description="Disordered" evidence="3">
    <location>
        <begin position="356"/>
        <end position="375"/>
    </location>
</feature>
<keyword evidence="2" id="KW-0175">Coiled coil</keyword>
<keyword evidence="1" id="KW-0853">WD repeat</keyword>
<dbReference type="OrthoDB" id="10251741at2759"/>
<reference evidence="4 5" key="1">
    <citation type="submission" date="2009-11" db="EMBL/GenBank/DDBJ databases">
        <title>Annotation of Allomyces macrogynus ATCC 38327.</title>
        <authorList>
            <consortium name="The Broad Institute Genome Sequencing Platform"/>
            <person name="Russ C."/>
            <person name="Cuomo C."/>
            <person name="Burger G."/>
            <person name="Gray M.W."/>
            <person name="Holland P.W.H."/>
            <person name="King N."/>
            <person name="Lang F.B.F."/>
            <person name="Roger A.J."/>
            <person name="Ruiz-Trillo I."/>
            <person name="Young S.K."/>
            <person name="Zeng Q."/>
            <person name="Gargeya S."/>
            <person name="Fitzgerald M."/>
            <person name="Haas B."/>
            <person name="Abouelleil A."/>
            <person name="Alvarado L."/>
            <person name="Arachchi H.M."/>
            <person name="Berlin A."/>
            <person name="Chapman S.B."/>
            <person name="Gearin G."/>
            <person name="Goldberg J."/>
            <person name="Griggs A."/>
            <person name="Gujja S."/>
            <person name="Hansen M."/>
            <person name="Heiman D."/>
            <person name="Howarth C."/>
            <person name="Larimer J."/>
            <person name="Lui A."/>
            <person name="MacDonald P.J.P."/>
            <person name="McCowen C."/>
            <person name="Montmayeur A."/>
            <person name="Murphy C."/>
            <person name="Neiman D."/>
            <person name="Pearson M."/>
            <person name="Priest M."/>
            <person name="Roberts A."/>
            <person name="Saif S."/>
            <person name="Shea T."/>
            <person name="Sisk P."/>
            <person name="Stolte C."/>
            <person name="Sykes S."/>
            <person name="Wortman J."/>
            <person name="Nusbaum C."/>
            <person name="Birren B."/>
        </authorList>
    </citation>
    <scope>NUCLEOTIDE SEQUENCE [LARGE SCALE GENOMIC DNA]</scope>
    <source>
        <strain evidence="4 5">ATCC 38327</strain>
    </source>
</reference>
<dbReference type="SUPFAM" id="SSF50978">
    <property type="entry name" value="WD40 repeat-like"/>
    <property type="match status" value="3"/>
</dbReference>
<dbReference type="PROSITE" id="PS50082">
    <property type="entry name" value="WD_REPEATS_2"/>
    <property type="match status" value="1"/>
</dbReference>
<dbReference type="VEuPathDB" id="FungiDB:AMAG_12287"/>
<dbReference type="eggNOG" id="ENOG502QTIS">
    <property type="taxonomic scope" value="Eukaryota"/>
</dbReference>
<proteinExistence type="predicted"/>
<dbReference type="InterPro" id="IPR052993">
    <property type="entry name" value="CFA-57"/>
</dbReference>
<dbReference type="InterPro" id="IPR015943">
    <property type="entry name" value="WD40/YVTN_repeat-like_dom_sf"/>
</dbReference>
<feature type="compositionally biased region" description="Polar residues" evidence="3">
    <location>
        <begin position="122"/>
        <end position="131"/>
    </location>
</feature>
<dbReference type="SMART" id="SM00320">
    <property type="entry name" value="WD40"/>
    <property type="match status" value="6"/>
</dbReference>
<feature type="coiled-coil region" evidence="2">
    <location>
        <begin position="1339"/>
        <end position="1366"/>
    </location>
</feature>
<feature type="compositionally biased region" description="Low complexity" evidence="3">
    <location>
        <begin position="727"/>
        <end position="741"/>
    </location>
</feature>
<dbReference type="Proteomes" id="UP000054350">
    <property type="component" value="Unassembled WGS sequence"/>
</dbReference>
<name>A0A0L0SXJ8_ALLM3</name>
<reference evidence="5" key="2">
    <citation type="submission" date="2009-11" db="EMBL/GenBank/DDBJ databases">
        <title>The Genome Sequence of Allomyces macrogynus strain ATCC 38327.</title>
        <authorList>
            <consortium name="The Broad Institute Genome Sequencing Platform"/>
            <person name="Russ C."/>
            <person name="Cuomo C."/>
            <person name="Shea T."/>
            <person name="Young S.K."/>
            <person name="Zeng Q."/>
            <person name="Koehrsen M."/>
            <person name="Haas B."/>
            <person name="Borodovsky M."/>
            <person name="Guigo R."/>
            <person name="Alvarado L."/>
            <person name="Berlin A."/>
            <person name="Borenstein D."/>
            <person name="Chen Z."/>
            <person name="Engels R."/>
            <person name="Freedman E."/>
            <person name="Gellesch M."/>
            <person name="Goldberg J."/>
            <person name="Griggs A."/>
            <person name="Gujja S."/>
            <person name="Heiman D."/>
            <person name="Hepburn T."/>
            <person name="Howarth C."/>
            <person name="Jen D."/>
            <person name="Larson L."/>
            <person name="Lewis B."/>
            <person name="Mehta T."/>
            <person name="Park D."/>
            <person name="Pearson M."/>
            <person name="Roberts A."/>
            <person name="Saif S."/>
            <person name="Shenoy N."/>
            <person name="Sisk P."/>
            <person name="Stolte C."/>
            <person name="Sykes S."/>
            <person name="Walk T."/>
            <person name="White J."/>
            <person name="Yandava C."/>
            <person name="Burger G."/>
            <person name="Gray M.W."/>
            <person name="Holland P.W.H."/>
            <person name="King N."/>
            <person name="Lang F.B.F."/>
            <person name="Roger A.J."/>
            <person name="Ruiz-Trillo I."/>
            <person name="Lander E."/>
            <person name="Nusbaum C."/>
        </authorList>
    </citation>
    <scope>NUCLEOTIDE SEQUENCE [LARGE SCALE GENOMIC DNA]</scope>
    <source>
        <strain evidence="5">ATCC 38327</strain>
    </source>
</reference>
<feature type="region of interest" description="Disordered" evidence="3">
    <location>
        <begin position="891"/>
        <end position="915"/>
    </location>
</feature>
<feature type="coiled-coil region" evidence="2">
    <location>
        <begin position="1099"/>
        <end position="1280"/>
    </location>
</feature>
<gene>
    <name evidence="4" type="ORF">AMAG_12287</name>
</gene>
<dbReference type="Pfam" id="PF00400">
    <property type="entry name" value="WD40"/>
    <property type="match status" value="2"/>
</dbReference>
<feature type="repeat" description="WD" evidence="1">
    <location>
        <begin position="498"/>
        <end position="530"/>
    </location>
</feature>
<evidence type="ECO:0000313" key="5">
    <source>
        <dbReference type="Proteomes" id="UP000054350"/>
    </source>
</evidence>
<dbReference type="EMBL" id="GG745352">
    <property type="protein sequence ID" value="KNE67216.1"/>
    <property type="molecule type" value="Genomic_DNA"/>
</dbReference>
<feature type="compositionally biased region" description="Polar residues" evidence="3">
    <location>
        <begin position="366"/>
        <end position="375"/>
    </location>
</feature>